<gene>
    <name evidence="5" type="ORF">C8A01DRAFT_46758</name>
</gene>
<dbReference type="Pfam" id="PF13637">
    <property type="entry name" value="Ank_4"/>
    <property type="match status" value="1"/>
</dbReference>
<evidence type="ECO:0000256" key="2">
    <source>
        <dbReference type="ARBA" id="ARBA00023043"/>
    </source>
</evidence>
<dbReference type="Proteomes" id="UP001303115">
    <property type="component" value="Unassembled WGS sequence"/>
</dbReference>
<dbReference type="PROSITE" id="PS50297">
    <property type="entry name" value="ANK_REP_REGION"/>
    <property type="match status" value="1"/>
</dbReference>
<dbReference type="SMART" id="SM00248">
    <property type="entry name" value="ANK"/>
    <property type="match status" value="4"/>
</dbReference>
<accession>A0AAN6PIJ7</accession>
<organism evidence="5 6">
    <name type="scientific">Parachaetomium inaequale</name>
    <dbReference type="NCBI Taxonomy" id="2588326"/>
    <lineage>
        <taxon>Eukaryota</taxon>
        <taxon>Fungi</taxon>
        <taxon>Dikarya</taxon>
        <taxon>Ascomycota</taxon>
        <taxon>Pezizomycotina</taxon>
        <taxon>Sordariomycetes</taxon>
        <taxon>Sordariomycetidae</taxon>
        <taxon>Sordariales</taxon>
        <taxon>Chaetomiaceae</taxon>
        <taxon>Parachaetomium</taxon>
    </lineage>
</organism>
<reference evidence="6" key="1">
    <citation type="journal article" date="2023" name="Mol. Phylogenet. Evol.">
        <title>Genome-scale phylogeny and comparative genomics of the fungal order Sordariales.</title>
        <authorList>
            <person name="Hensen N."/>
            <person name="Bonometti L."/>
            <person name="Westerberg I."/>
            <person name="Brannstrom I.O."/>
            <person name="Guillou S."/>
            <person name="Cros-Aarteil S."/>
            <person name="Calhoun S."/>
            <person name="Haridas S."/>
            <person name="Kuo A."/>
            <person name="Mondo S."/>
            <person name="Pangilinan J."/>
            <person name="Riley R."/>
            <person name="LaButti K."/>
            <person name="Andreopoulos B."/>
            <person name="Lipzen A."/>
            <person name="Chen C."/>
            <person name="Yan M."/>
            <person name="Daum C."/>
            <person name="Ng V."/>
            <person name="Clum A."/>
            <person name="Steindorff A."/>
            <person name="Ohm R.A."/>
            <person name="Martin F."/>
            <person name="Silar P."/>
            <person name="Natvig D.O."/>
            <person name="Lalanne C."/>
            <person name="Gautier V."/>
            <person name="Ament-Velasquez S.L."/>
            <person name="Kruys A."/>
            <person name="Hutchinson M.I."/>
            <person name="Powell A.J."/>
            <person name="Barry K."/>
            <person name="Miller A.N."/>
            <person name="Grigoriev I.V."/>
            <person name="Debuchy R."/>
            <person name="Gladieux P."/>
            <person name="Hiltunen Thoren M."/>
            <person name="Johannesson H."/>
        </authorList>
    </citation>
    <scope>NUCLEOTIDE SEQUENCE [LARGE SCALE GENOMIC DNA]</scope>
    <source>
        <strain evidence="6">CBS 284.82</strain>
    </source>
</reference>
<evidence type="ECO:0000313" key="5">
    <source>
        <dbReference type="EMBL" id="KAK4039796.1"/>
    </source>
</evidence>
<sequence length="211" mass="22010">MAPQLSEDEIDDLLYAARTGDKDELTTLLSSLAEREKLSPADIITNARDEGKSTCLHMATGNGHAEIVTLLLTHLSSATHPDAEKTKLAFLDAPNEYGNTGLHWAALGGHLAVVKLLVEAGASVALANDKNYVPLDLASFGDKFDVVDYFLEQSGGLEGENAEGGGLDGAVEGMRLVAGDVGEEGEGEKVEGGEKGKGKGKEAETEESSAA</sequence>
<keyword evidence="2 3" id="KW-0040">ANK repeat</keyword>
<keyword evidence="1" id="KW-0677">Repeat</keyword>
<dbReference type="AlphaFoldDB" id="A0AAN6PIJ7"/>
<comment type="caution">
    <text evidence="5">The sequence shown here is derived from an EMBL/GenBank/DDBJ whole genome shotgun (WGS) entry which is preliminary data.</text>
</comment>
<feature type="region of interest" description="Disordered" evidence="4">
    <location>
        <begin position="179"/>
        <end position="211"/>
    </location>
</feature>
<dbReference type="EMBL" id="MU854391">
    <property type="protein sequence ID" value="KAK4039796.1"/>
    <property type="molecule type" value="Genomic_DNA"/>
</dbReference>
<feature type="repeat" description="ANK" evidence="3">
    <location>
        <begin position="97"/>
        <end position="129"/>
    </location>
</feature>
<name>A0AAN6PIJ7_9PEZI</name>
<proteinExistence type="predicted"/>
<evidence type="ECO:0000313" key="6">
    <source>
        <dbReference type="Proteomes" id="UP001303115"/>
    </source>
</evidence>
<protein>
    <submittedName>
        <fullName evidence="5">Ankyrin repeat-containing protein YAR1</fullName>
    </submittedName>
</protein>
<dbReference type="PANTHER" id="PTHR24171">
    <property type="entry name" value="ANKYRIN REPEAT DOMAIN-CONTAINING PROTEIN 39-RELATED"/>
    <property type="match status" value="1"/>
</dbReference>
<evidence type="ECO:0000256" key="1">
    <source>
        <dbReference type="ARBA" id="ARBA00022737"/>
    </source>
</evidence>
<dbReference type="InterPro" id="IPR002110">
    <property type="entry name" value="Ankyrin_rpt"/>
</dbReference>
<dbReference type="InterPro" id="IPR036770">
    <property type="entry name" value="Ankyrin_rpt-contain_sf"/>
</dbReference>
<dbReference type="Pfam" id="PF12796">
    <property type="entry name" value="Ank_2"/>
    <property type="match status" value="1"/>
</dbReference>
<evidence type="ECO:0000256" key="4">
    <source>
        <dbReference type="SAM" id="MobiDB-lite"/>
    </source>
</evidence>
<dbReference type="PANTHER" id="PTHR24171:SF10">
    <property type="entry name" value="ANKYRIN REPEAT DOMAIN-CONTAINING PROTEIN 29-LIKE"/>
    <property type="match status" value="1"/>
</dbReference>
<keyword evidence="6" id="KW-1185">Reference proteome</keyword>
<dbReference type="Gene3D" id="1.25.40.20">
    <property type="entry name" value="Ankyrin repeat-containing domain"/>
    <property type="match status" value="1"/>
</dbReference>
<feature type="compositionally biased region" description="Basic and acidic residues" evidence="4">
    <location>
        <begin position="187"/>
        <end position="203"/>
    </location>
</feature>
<dbReference type="SUPFAM" id="SSF48403">
    <property type="entry name" value="Ankyrin repeat"/>
    <property type="match status" value="1"/>
</dbReference>
<dbReference type="PROSITE" id="PS50088">
    <property type="entry name" value="ANK_REPEAT"/>
    <property type="match status" value="1"/>
</dbReference>
<evidence type="ECO:0000256" key="3">
    <source>
        <dbReference type="PROSITE-ProRule" id="PRU00023"/>
    </source>
</evidence>